<protein>
    <submittedName>
        <fullName evidence="2">Uncharacterized protein</fullName>
    </submittedName>
</protein>
<evidence type="ECO:0000256" key="1">
    <source>
        <dbReference type="SAM" id="MobiDB-lite"/>
    </source>
</evidence>
<feature type="compositionally biased region" description="Low complexity" evidence="1">
    <location>
        <begin position="113"/>
        <end position="127"/>
    </location>
</feature>
<dbReference type="AlphaFoldDB" id="A0AAD9EFZ7"/>
<feature type="compositionally biased region" description="Basic and acidic residues" evidence="1">
    <location>
        <begin position="13"/>
        <end position="27"/>
    </location>
</feature>
<gene>
    <name evidence="2" type="ORF">CCHR01_10360</name>
</gene>
<dbReference type="Proteomes" id="UP001243330">
    <property type="component" value="Unassembled WGS sequence"/>
</dbReference>
<comment type="caution">
    <text evidence="2">The sequence shown here is derived from an EMBL/GenBank/DDBJ whole genome shotgun (WGS) entry which is preliminary data.</text>
</comment>
<keyword evidence="3" id="KW-1185">Reference proteome</keyword>
<dbReference type="EMBL" id="JAQOWY010000216">
    <property type="protein sequence ID" value="KAK1847023.1"/>
    <property type="molecule type" value="Genomic_DNA"/>
</dbReference>
<feature type="compositionally biased region" description="Polar residues" evidence="1">
    <location>
        <begin position="84"/>
        <end position="94"/>
    </location>
</feature>
<feature type="compositionally biased region" description="Basic and acidic residues" evidence="1">
    <location>
        <begin position="151"/>
        <end position="164"/>
    </location>
</feature>
<accession>A0AAD9EFZ7</accession>
<feature type="compositionally biased region" description="Basic and acidic residues" evidence="1">
    <location>
        <begin position="36"/>
        <end position="45"/>
    </location>
</feature>
<evidence type="ECO:0000313" key="2">
    <source>
        <dbReference type="EMBL" id="KAK1847023.1"/>
    </source>
</evidence>
<feature type="compositionally biased region" description="Low complexity" evidence="1">
    <location>
        <begin position="1"/>
        <end position="10"/>
    </location>
</feature>
<proteinExistence type="predicted"/>
<evidence type="ECO:0000313" key="3">
    <source>
        <dbReference type="Proteomes" id="UP001243330"/>
    </source>
</evidence>
<organism evidence="2 3">
    <name type="scientific">Colletotrichum chrysophilum</name>
    <dbReference type="NCBI Taxonomy" id="1836956"/>
    <lineage>
        <taxon>Eukaryota</taxon>
        <taxon>Fungi</taxon>
        <taxon>Dikarya</taxon>
        <taxon>Ascomycota</taxon>
        <taxon>Pezizomycotina</taxon>
        <taxon>Sordariomycetes</taxon>
        <taxon>Hypocreomycetidae</taxon>
        <taxon>Glomerellales</taxon>
        <taxon>Glomerellaceae</taxon>
        <taxon>Colletotrichum</taxon>
        <taxon>Colletotrichum gloeosporioides species complex</taxon>
    </lineage>
</organism>
<name>A0AAD9EFZ7_9PEZI</name>
<feature type="region of interest" description="Disordered" evidence="1">
    <location>
        <begin position="1"/>
        <end position="95"/>
    </location>
</feature>
<reference evidence="2" key="1">
    <citation type="submission" date="2023-01" db="EMBL/GenBank/DDBJ databases">
        <title>Colletotrichum chrysophilum M932 genome sequence.</title>
        <authorList>
            <person name="Baroncelli R."/>
        </authorList>
    </citation>
    <scope>NUCLEOTIDE SEQUENCE</scope>
    <source>
        <strain evidence="2">M932</strain>
    </source>
</reference>
<sequence length="204" mass="21558">MGAAVAAADVGEGGERDSMRETSRDRTAATGEDEERTERRERRAWPSEGGNVETLIGYGTGGQAGPGQAPSIWANRRPPAPNGSPFTHHSSQVRSLVRDGGELGWRRIGALARPPAARSPARSLSASTQAGWSPESSRVGRRAVPESCPRATKDAQRGPREGRGFRRGQGGVAERRVGRAGALTLMGAPRCLDLGWIKLGLGNS</sequence>
<feature type="region of interest" description="Disordered" evidence="1">
    <location>
        <begin position="113"/>
        <end position="175"/>
    </location>
</feature>